<dbReference type="InterPro" id="IPR011084">
    <property type="entry name" value="DRMBL"/>
</dbReference>
<evidence type="ECO:0000256" key="10">
    <source>
        <dbReference type="ARBA" id="ARBA00023242"/>
    </source>
</evidence>
<dbReference type="GO" id="GO:0005634">
    <property type="term" value="C:nucleus"/>
    <property type="evidence" value="ECO:0007669"/>
    <property type="project" value="UniProtKB-SubCell"/>
</dbReference>
<feature type="region of interest" description="Disordered" evidence="13">
    <location>
        <begin position="537"/>
        <end position="561"/>
    </location>
</feature>
<dbReference type="InterPro" id="IPR036866">
    <property type="entry name" value="RibonucZ/Hydroxyglut_hydro"/>
</dbReference>
<dbReference type="Gene3D" id="3.60.15.10">
    <property type="entry name" value="Ribonuclease Z/Hydroxyacylglutathione hydrolase-like"/>
    <property type="match status" value="1"/>
</dbReference>
<dbReference type="PANTHER" id="PTHR23240">
    <property type="entry name" value="DNA CROSS-LINK REPAIR PROTEIN PSO2/SNM1-RELATED"/>
    <property type="match status" value="1"/>
</dbReference>
<evidence type="ECO:0000256" key="11">
    <source>
        <dbReference type="ARBA" id="ARBA00039759"/>
    </source>
</evidence>
<feature type="region of interest" description="Disordered" evidence="13">
    <location>
        <begin position="576"/>
        <end position="609"/>
    </location>
</feature>
<dbReference type="Proteomes" id="UP000054270">
    <property type="component" value="Unassembled WGS sequence"/>
</dbReference>
<keyword evidence="16" id="KW-1185">Reference proteome</keyword>
<evidence type="ECO:0000256" key="6">
    <source>
        <dbReference type="ARBA" id="ARBA00022801"/>
    </source>
</evidence>
<keyword evidence="4" id="KW-0255">Endonuclease</keyword>
<keyword evidence="8" id="KW-0233">DNA recombination</keyword>
<reference evidence="16" key="1">
    <citation type="submission" date="2014-04" db="EMBL/GenBank/DDBJ databases">
        <title>Evolutionary Origins and Diversification of the Mycorrhizal Mutualists.</title>
        <authorList>
            <consortium name="DOE Joint Genome Institute"/>
            <consortium name="Mycorrhizal Genomics Consortium"/>
            <person name="Kohler A."/>
            <person name="Kuo A."/>
            <person name="Nagy L.G."/>
            <person name="Floudas D."/>
            <person name="Copeland A."/>
            <person name="Barry K.W."/>
            <person name="Cichocki N."/>
            <person name="Veneault-Fourrey C."/>
            <person name="LaButti K."/>
            <person name="Lindquist E.A."/>
            <person name="Lipzen A."/>
            <person name="Lundell T."/>
            <person name="Morin E."/>
            <person name="Murat C."/>
            <person name="Riley R."/>
            <person name="Ohm R."/>
            <person name="Sun H."/>
            <person name="Tunlid A."/>
            <person name="Henrissat B."/>
            <person name="Grigoriev I.V."/>
            <person name="Hibbett D.S."/>
            <person name="Martin F."/>
        </authorList>
    </citation>
    <scope>NUCLEOTIDE SEQUENCE [LARGE SCALE GENOMIC DNA]</scope>
    <source>
        <strain evidence="16">FD-334 SS-4</strain>
    </source>
</reference>
<evidence type="ECO:0000256" key="5">
    <source>
        <dbReference type="ARBA" id="ARBA00022763"/>
    </source>
</evidence>
<evidence type="ECO:0000256" key="7">
    <source>
        <dbReference type="ARBA" id="ARBA00022839"/>
    </source>
</evidence>
<sequence length="950" mass="105372">MPPGTPYGSFVAPYRIRVDDFTTLTSESNETPLLHLLTHTHSDHINGLSAKSFGYKVYCSYDAKVMILKHEVYGERELHTLELRTEKIRTYSHLKVDPLQDTDGRLYFKGARDLLHPLPLNAPTEVVLDGNESVTLTLLDANHCPGAVMFLIEGSRGAVLHTGDFRGEPWFLDSLTRNPFLRKYISPEGAVSFTDGVSRTLEAIYLDTASVLSTSRPPTKKSATVGLVELMKLFPDSIYFFLNCWTWGYEDVLKDVATAFQSKIHVDRYKHSIYQSSSDTFLAHITTLDSASTRFHACERFNRCPFVAVEDDPGHTNTTSSKGKRVVYVNPVNMDSDKWGEYLETTKARLQSGEKINNLVKCSRFPSNLLSLNANFSQLVPLSRHSTLPELKEFVTLFRPKRVVPNTLDLRLKNLDWACLDRMFAPCLHASMQSSACTDSALRLRLGISSQDRPGAEGLNDVDVGLKNLIGNGASEAAERWADHGKLLKKVAILREHLGDEGNDILNELLGIPKPVERAFEGRLMDYRHIPMFNKRKGKEMERSEESDEETDYGSEDERGRTAHCLFADSEDKENVWWASSQPSQEEESPSVDLAAAAAPSKGRCMPGTDAAWRLNRMTPESSPARHLAQLVSKATNVSPIASGSKKDASAPLNRRGVRPPVSPSKEASLRSPGRSFSSPICLLSSPASVPFANTRTGSRELLSKSLFEPSPIASRSPRYSVDAQSRKSIRHPRDITYVVNTSIPPPQQLSHSTIVPAAAHNETQTGNPSSPSSKKRHRQDDTVPYPPAKRPSHRIKTVLSVDAAPKAHPYLTIPYVPTKHEMNRLRRVQLADELAAQFPDRVAASHEEQRAALRAYYERKAREFGGNAALSSSASSVPGKAAAKSTRALAPARTILSFETIPGSNQEIDWNRSMMLADVLREDLKHGRKLSLPALSCTIESQSLAFDNP</sequence>
<dbReference type="Pfam" id="PF07522">
    <property type="entry name" value="DRMBL"/>
    <property type="match status" value="1"/>
</dbReference>
<accession>A0A0D2PSP3</accession>
<feature type="region of interest" description="Disordered" evidence="13">
    <location>
        <begin position="762"/>
        <end position="793"/>
    </location>
</feature>
<dbReference type="GO" id="GO:0035312">
    <property type="term" value="F:5'-3' DNA exonuclease activity"/>
    <property type="evidence" value="ECO:0007669"/>
    <property type="project" value="TreeGrafter"/>
</dbReference>
<proteinExistence type="inferred from homology"/>
<feature type="region of interest" description="Disordered" evidence="13">
    <location>
        <begin position="635"/>
        <end position="676"/>
    </location>
</feature>
<dbReference type="GO" id="GO:0006303">
    <property type="term" value="P:double-strand break repair via nonhomologous end joining"/>
    <property type="evidence" value="ECO:0007669"/>
    <property type="project" value="TreeGrafter"/>
</dbReference>
<dbReference type="OrthoDB" id="5561659at2759"/>
<dbReference type="GO" id="GO:0006310">
    <property type="term" value="P:DNA recombination"/>
    <property type="evidence" value="ECO:0007669"/>
    <property type="project" value="UniProtKB-KW"/>
</dbReference>
<gene>
    <name evidence="15" type="ORF">HYPSUDRAFT_87152</name>
</gene>
<keyword evidence="10" id="KW-0539">Nucleus</keyword>
<evidence type="ECO:0000256" key="8">
    <source>
        <dbReference type="ARBA" id="ARBA00023172"/>
    </source>
</evidence>
<dbReference type="SUPFAM" id="SSF56281">
    <property type="entry name" value="Metallo-hydrolase/oxidoreductase"/>
    <property type="match status" value="1"/>
</dbReference>
<evidence type="ECO:0000256" key="2">
    <source>
        <dbReference type="ARBA" id="ARBA00010304"/>
    </source>
</evidence>
<feature type="compositionally biased region" description="Polar residues" evidence="13">
    <location>
        <begin position="762"/>
        <end position="773"/>
    </location>
</feature>
<name>A0A0D2PSP3_HYPSF</name>
<keyword evidence="5" id="KW-0227">DNA damage</keyword>
<evidence type="ECO:0000313" key="15">
    <source>
        <dbReference type="EMBL" id="KJA22760.1"/>
    </source>
</evidence>
<feature type="domain" description="DNA repair metallo-beta-lactamase" evidence="14">
    <location>
        <begin position="285"/>
        <end position="407"/>
    </location>
</feature>
<evidence type="ECO:0000256" key="9">
    <source>
        <dbReference type="ARBA" id="ARBA00023204"/>
    </source>
</evidence>
<keyword evidence="9" id="KW-0234">DNA repair</keyword>
<dbReference type="AlphaFoldDB" id="A0A0D2PSP3"/>
<evidence type="ECO:0000313" key="16">
    <source>
        <dbReference type="Proteomes" id="UP000054270"/>
    </source>
</evidence>
<keyword evidence="7" id="KW-0269">Exonuclease</keyword>
<evidence type="ECO:0000256" key="3">
    <source>
        <dbReference type="ARBA" id="ARBA00022722"/>
    </source>
</evidence>
<dbReference type="STRING" id="945553.A0A0D2PSP3"/>
<evidence type="ECO:0000259" key="14">
    <source>
        <dbReference type="Pfam" id="PF07522"/>
    </source>
</evidence>
<evidence type="ECO:0000256" key="1">
    <source>
        <dbReference type="ARBA" id="ARBA00004123"/>
    </source>
</evidence>
<keyword evidence="3" id="KW-0540">Nuclease</keyword>
<feature type="compositionally biased region" description="Acidic residues" evidence="13">
    <location>
        <begin position="545"/>
        <end position="555"/>
    </location>
</feature>
<evidence type="ECO:0000256" key="4">
    <source>
        <dbReference type="ARBA" id="ARBA00022759"/>
    </source>
</evidence>
<dbReference type="EMBL" id="KN817547">
    <property type="protein sequence ID" value="KJA22760.1"/>
    <property type="molecule type" value="Genomic_DNA"/>
</dbReference>
<comment type="similarity">
    <text evidence="2">Belongs to the DNA repair metallo-beta-lactamase (DRMBL) family.</text>
</comment>
<evidence type="ECO:0000256" key="13">
    <source>
        <dbReference type="SAM" id="MobiDB-lite"/>
    </source>
</evidence>
<dbReference type="GO" id="GO:0004519">
    <property type="term" value="F:endonuclease activity"/>
    <property type="evidence" value="ECO:0007669"/>
    <property type="project" value="UniProtKB-KW"/>
</dbReference>
<organism evidence="15 16">
    <name type="scientific">Hypholoma sublateritium (strain FD-334 SS-4)</name>
    <dbReference type="NCBI Taxonomy" id="945553"/>
    <lineage>
        <taxon>Eukaryota</taxon>
        <taxon>Fungi</taxon>
        <taxon>Dikarya</taxon>
        <taxon>Basidiomycota</taxon>
        <taxon>Agaricomycotina</taxon>
        <taxon>Agaricomycetes</taxon>
        <taxon>Agaricomycetidae</taxon>
        <taxon>Agaricales</taxon>
        <taxon>Agaricineae</taxon>
        <taxon>Strophariaceae</taxon>
        <taxon>Hypholoma</taxon>
    </lineage>
</organism>
<keyword evidence="6" id="KW-0378">Hydrolase</keyword>
<dbReference type="OMA" id="YFFLNCW"/>
<dbReference type="PANTHER" id="PTHR23240:SF8">
    <property type="entry name" value="PROTEIN ARTEMIS"/>
    <property type="match status" value="1"/>
</dbReference>
<dbReference type="GO" id="GO:0003684">
    <property type="term" value="F:damaged DNA binding"/>
    <property type="evidence" value="ECO:0007669"/>
    <property type="project" value="TreeGrafter"/>
</dbReference>
<evidence type="ECO:0000256" key="12">
    <source>
        <dbReference type="ARBA" id="ARBA00042677"/>
    </source>
</evidence>
<dbReference type="GO" id="GO:0000723">
    <property type="term" value="P:telomere maintenance"/>
    <property type="evidence" value="ECO:0007669"/>
    <property type="project" value="TreeGrafter"/>
</dbReference>
<comment type="subcellular location">
    <subcellularLocation>
        <location evidence="1">Nucleus</location>
    </subcellularLocation>
</comment>
<protein>
    <recommendedName>
        <fullName evidence="11">Protein artemis</fullName>
    </recommendedName>
    <alternativeName>
        <fullName evidence="12">DNA cross-link repair 1C protein</fullName>
    </alternativeName>
</protein>
<dbReference type="GO" id="GO:0036297">
    <property type="term" value="P:interstrand cross-link repair"/>
    <property type="evidence" value="ECO:0007669"/>
    <property type="project" value="TreeGrafter"/>
</dbReference>